<evidence type="ECO:0000256" key="4">
    <source>
        <dbReference type="ARBA" id="ARBA00044936"/>
    </source>
</evidence>
<dbReference type="GO" id="GO:0000917">
    <property type="term" value="P:division septum assembly"/>
    <property type="evidence" value="ECO:0007669"/>
    <property type="project" value="UniProtKB-KW"/>
</dbReference>
<dbReference type="Proteomes" id="UP000199323">
    <property type="component" value="Unassembled WGS sequence"/>
</dbReference>
<comment type="subunit">
    <text evidence="5">Homodimer. Interacts with FtsZ.</text>
</comment>
<dbReference type="PANTHER" id="PTHR35798">
    <property type="entry name" value="CELL DIVISION PROTEIN SEPF"/>
    <property type="match status" value="1"/>
</dbReference>
<dbReference type="PANTHER" id="PTHR35798:SF1">
    <property type="entry name" value="CELL DIVISION PROTEIN SEPF"/>
    <property type="match status" value="1"/>
</dbReference>
<feature type="compositionally biased region" description="Polar residues" evidence="6">
    <location>
        <begin position="12"/>
        <end position="22"/>
    </location>
</feature>
<dbReference type="InterPro" id="IPR038594">
    <property type="entry name" value="SepF-like_sf"/>
</dbReference>
<feature type="region of interest" description="Disordered" evidence="6">
    <location>
        <begin position="1"/>
        <end position="25"/>
    </location>
</feature>
<dbReference type="Gene3D" id="3.30.110.150">
    <property type="entry name" value="SepF-like protein"/>
    <property type="match status" value="1"/>
</dbReference>
<name>A0A1I2GSA9_9ACTN</name>
<evidence type="ECO:0000256" key="3">
    <source>
        <dbReference type="ARBA" id="ARBA00023306"/>
    </source>
</evidence>
<comment type="function">
    <text evidence="4 5">Cell division protein that is part of the divisome complex and is recruited early to the Z-ring. Probably stimulates Z-ring formation, perhaps through the cross-linking of FtsZ protofilaments. Its function overlaps with FtsA.</text>
</comment>
<keyword evidence="1 5" id="KW-0132">Cell division</keyword>
<comment type="subcellular location">
    <subcellularLocation>
        <location evidence="5">Cytoplasm</location>
    </subcellularLocation>
    <text evidence="5">Localizes to the division site, in a FtsZ-dependent manner.</text>
</comment>
<evidence type="ECO:0000256" key="1">
    <source>
        <dbReference type="ARBA" id="ARBA00022618"/>
    </source>
</evidence>
<dbReference type="EMBL" id="FONG01000009">
    <property type="protein sequence ID" value="SFF19939.1"/>
    <property type="molecule type" value="Genomic_DNA"/>
</dbReference>
<dbReference type="STRING" id="380248.SAMN05216251_109235"/>
<evidence type="ECO:0000313" key="7">
    <source>
        <dbReference type="EMBL" id="SFF19939.1"/>
    </source>
</evidence>
<dbReference type="HAMAP" id="MF_01197">
    <property type="entry name" value="SepF"/>
    <property type="match status" value="1"/>
</dbReference>
<evidence type="ECO:0000256" key="5">
    <source>
        <dbReference type="HAMAP-Rule" id="MF_01197"/>
    </source>
</evidence>
<dbReference type="InterPro" id="IPR023052">
    <property type="entry name" value="Cell_div_SepF"/>
</dbReference>
<protein>
    <recommendedName>
        <fullName evidence="5">Cell division protein SepF</fullName>
    </recommendedName>
</protein>
<accession>A0A1I2GSA9</accession>
<dbReference type="AlphaFoldDB" id="A0A1I2GSA9"/>
<feature type="region of interest" description="Disordered" evidence="6">
    <location>
        <begin position="67"/>
        <end position="136"/>
    </location>
</feature>
<keyword evidence="3 5" id="KW-0131">Cell cycle</keyword>
<feature type="compositionally biased region" description="Polar residues" evidence="6">
    <location>
        <begin position="113"/>
        <end position="122"/>
    </location>
</feature>
<dbReference type="GO" id="GO:0005737">
    <property type="term" value="C:cytoplasm"/>
    <property type="evidence" value="ECO:0007669"/>
    <property type="project" value="UniProtKB-SubCell"/>
</dbReference>
<comment type="similarity">
    <text evidence="5">Belongs to the SepF family.</text>
</comment>
<dbReference type="InterPro" id="IPR007561">
    <property type="entry name" value="Cell_div_SepF/SepF-rel"/>
</dbReference>
<dbReference type="GO" id="GO:0043093">
    <property type="term" value="P:FtsZ-dependent cytokinesis"/>
    <property type="evidence" value="ECO:0007669"/>
    <property type="project" value="UniProtKB-UniRule"/>
</dbReference>
<organism evidence="7 8">
    <name type="scientific">Actinacidiphila alni</name>
    <dbReference type="NCBI Taxonomy" id="380248"/>
    <lineage>
        <taxon>Bacteria</taxon>
        <taxon>Bacillati</taxon>
        <taxon>Actinomycetota</taxon>
        <taxon>Actinomycetes</taxon>
        <taxon>Kitasatosporales</taxon>
        <taxon>Streptomycetaceae</taxon>
        <taxon>Actinacidiphila</taxon>
    </lineage>
</organism>
<feature type="compositionally biased region" description="Acidic residues" evidence="6">
    <location>
        <begin position="67"/>
        <end position="81"/>
    </location>
</feature>
<gene>
    <name evidence="5" type="primary">sepF</name>
    <name evidence="7" type="ORF">SAMN05216251_109235</name>
</gene>
<evidence type="ECO:0000313" key="8">
    <source>
        <dbReference type="Proteomes" id="UP000199323"/>
    </source>
</evidence>
<dbReference type="Pfam" id="PF04472">
    <property type="entry name" value="SepF"/>
    <property type="match status" value="1"/>
</dbReference>
<sequence>MYASVRRYSESVPGSGNVTKQVGPQHKYGVAAVRAAAEDRNPAERTQSMAGAMRKMAVYLGLVEDDGYDGPGFDPDDEFEPEMAAPPAARTSADPERAPRRQQQIAQHVPQHVPQSQLQSPQDEPPRLVHAPAPREPRIAPVASITPERHSLEKNAPVIMPKVVSEREPYRITTLHPRTYNEARTIGEHFREGTPVIMNLTEMDDTDAKRLVDFAAGLVFGLHGSIERVTQKVFLLSPANVDVTAEDKARIAEGGFFNQS</sequence>
<reference evidence="7 8" key="1">
    <citation type="submission" date="2016-10" db="EMBL/GenBank/DDBJ databases">
        <authorList>
            <person name="de Groot N.N."/>
        </authorList>
    </citation>
    <scope>NUCLEOTIDE SEQUENCE [LARGE SCALE GENOMIC DNA]</scope>
    <source>
        <strain evidence="7 8">CGMCC 4.3510</strain>
    </source>
</reference>
<keyword evidence="2 5" id="KW-0717">Septation</keyword>
<keyword evidence="5" id="KW-0963">Cytoplasm</keyword>
<proteinExistence type="inferred from homology"/>
<evidence type="ECO:0000256" key="6">
    <source>
        <dbReference type="SAM" id="MobiDB-lite"/>
    </source>
</evidence>
<keyword evidence="8" id="KW-1185">Reference proteome</keyword>
<evidence type="ECO:0000256" key="2">
    <source>
        <dbReference type="ARBA" id="ARBA00023210"/>
    </source>
</evidence>